<keyword evidence="2" id="KW-0378">Hydrolase</keyword>
<dbReference type="EMBL" id="CACRXK020016357">
    <property type="protein sequence ID" value="CAB4029712.1"/>
    <property type="molecule type" value="Genomic_DNA"/>
</dbReference>
<dbReference type="GO" id="GO:0016597">
    <property type="term" value="F:amino acid binding"/>
    <property type="evidence" value="ECO:0007669"/>
    <property type="project" value="TreeGrafter"/>
</dbReference>
<dbReference type="Proteomes" id="UP001152795">
    <property type="component" value="Unassembled WGS sequence"/>
</dbReference>
<comment type="caution">
    <text evidence="3">The sequence shown here is derived from an EMBL/GenBank/DDBJ whole genome shotgun (WGS) entry which is preliminary data.</text>
</comment>
<evidence type="ECO:0000256" key="2">
    <source>
        <dbReference type="ARBA" id="ARBA00022801"/>
    </source>
</evidence>
<sequence length="266" mass="29115">MAVPKYTRAIVCGVPGSLPANAQRLEEPDEPIDLEKARQQHSHYVETLKKLGLRVTHIETDEAYPDCVFVADTAVCVRNTALIPNMGHESRRGEVKRIKSALTEMGFDIICMKEPAFLDAGDVLFTGREFFVGLSSRTNKEGIDALAKAFPDFSVSSIKVRKHLHLQSIITMAGDDLIVVGGSPMASEAWVELESKAKFKYRKVVTPEDRAANVLYVNGTLVHEPAKDIPGSISVFQGLPGPKMELDNSELSKADGSLTCCCLLLQ</sequence>
<dbReference type="InterPro" id="IPR033199">
    <property type="entry name" value="DDAH-like"/>
</dbReference>
<evidence type="ECO:0000313" key="3">
    <source>
        <dbReference type="EMBL" id="CAB4029712.1"/>
    </source>
</evidence>
<dbReference type="OrthoDB" id="10016839at2759"/>
<evidence type="ECO:0000256" key="1">
    <source>
        <dbReference type="ARBA" id="ARBA00008532"/>
    </source>
</evidence>
<reference evidence="3" key="1">
    <citation type="submission" date="2020-04" db="EMBL/GenBank/DDBJ databases">
        <authorList>
            <person name="Alioto T."/>
            <person name="Alioto T."/>
            <person name="Gomez Garrido J."/>
        </authorList>
    </citation>
    <scope>NUCLEOTIDE SEQUENCE</scope>
    <source>
        <strain evidence="3">A484AB</strain>
    </source>
</reference>
<dbReference type="SUPFAM" id="SSF55909">
    <property type="entry name" value="Pentein"/>
    <property type="match status" value="1"/>
</dbReference>
<protein>
    <submittedName>
        <fullName evidence="3">Uncharacterized protein</fullName>
    </submittedName>
</protein>
<dbReference type="AlphaFoldDB" id="A0A7D9LC15"/>
<accession>A0A7D9LC15</accession>
<dbReference type="GO" id="GO:0016403">
    <property type="term" value="F:dimethylargininase activity"/>
    <property type="evidence" value="ECO:0007669"/>
    <property type="project" value="TreeGrafter"/>
</dbReference>
<organism evidence="3 4">
    <name type="scientific">Paramuricea clavata</name>
    <name type="common">Red gorgonian</name>
    <name type="synonym">Violescent sea-whip</name>
    <dbReference type="NCBI Taxonomy" id="317549"/>
    <lineage>
        <taxon>Eukaryota</taxon>
        <taxon>Metazoa</taxon>
        <taxon>Cnidaria</taxon>
        <taxon>Anthozoa</taxon>
        <taxon>Octocorallia</taxon>
        <taxon>Malacalcyonacea</taxon>
        <taxon>Plexauridae</taxon>
        <taxon>Paramuricea</taxon>
    </lineage>
</organism>
<proteinExistence type="inferred from homology"/>
<gene>
    <name evidence="3" type="ORF">PACLA_8A083920</name>
</gene>
<keyword evidence="4" id="KW-1185">Reference proteome</keyword>
<dbReference type="GO" id="GO:0045429">
    <property type="term" value="P:positive regulation of nitric oxide biosynthetic process"/>
    <property type="evidence" value="ECO:0007669"/>
    <property type="project" value="TreeGrafter"/>
</dbReference>
<dbReference type="FunFam" id="3.75.10.10:FF:000004">
    <property type="entry name" value="N(G),N(G)-dimethylarginine dimethylaminohydrolase 1"/>
    <property type="match status" value="1"/>
</dbReference>
<name>A0A7D9LC15_PARCT</name>
<dbReference type="GO" id="GO:0006525">
    <property type="term" value="P:arginine metabolic process"/>
    <property type="evidence" value="ECO:0007669"/>
    <property type="project" value="TreeGrafter"/>
</dbReference>
<dbReference type="Gene3D" id="3.75.10.10">
    <property type="entry name" value="L-arginine/glycine Amidinotransferase, Chain A"/>
    <property type="match status" value="1"/>
</dbReference>
<dbReference type="PANTHER" id="PTHR12737">
    <property type="entry name" value="DIMETHYLARGININE DIMETHYLAMINOHYDROLASE"/>
    <property type="match status" value="1"/>
</dbReference>
<evidence type="ECO:0000313" key="4">
    <source>
        <dbReference type="Proteomes" id="UP001152795"/>
    </source>
</evidence>
<dbReference type="Pfam" id="PF19420">
    <property type="entry name" value="DDAH_eukar"/>
    <property type="match status" value="1"/>
</dbReference>
<dbReference type="PANTHER" id="PTHR12737:SF9">
    <property type="entry name" value="DIMETHYLARGININASE"/>
    <property type="match status" value="1"/>
</dbReference>
<dbReference type="GO" id="GO:0000052">
    <property type="term" value="P:citrulline metabolic process"/>
    <property type="evidence" value="ECO:0007669"/>
    <property type="project" value="TreeGrafter"/>
</dbReference>
<comment type="similarity">
    <text evidence="1">Belongs to the DDAH family.</text>
</comment>